<accession>A0A158NCD9</accession>
<dbReference type="EMBL" id="ADTU01011819">
    <property type="status" value="NOT_ANNOTATED_CDS"/>
    <property type="molecule type" value="Genomic_DNA"/>
</dbReference>
<dbReference type="InterPro" id="IPR040049">
    <property type="entry name" value="Ribosomal_mS25/mL61"/>
</dbReference>
<comment type="similarity">
    <text evidence="2">Belongs to the mitochondrion-specific ribosomal protein mS25 family.</text>
</comment>
<dbReference type="Gene3D" id="3.40.30.10">
    <property type="entry name" value="Glutaredoxin"/>
    <property type="match status" value="1"/>
</dbReference>
<reference evidence="9" key="2">
    <citation type="submission" date="2016-04" db="UniProtKB">
        <authorList>
            <consortium name="EnsemblMetazoa"/>
        </authorList>
    </citation>
    <scope>IDENTIFICATION</scope>
</reference>
<dbReference type="Proteomes" id="UP000005205">
    <property type="component" value="Unassembled WGS sequence"/>
</dbReference>
<gene>
    <name evidence="9" type="primary">105618267</name>
</gene>
<dbReference type="InParanoid" id="A0A158NCD9"/>
<organism evidence="9 10">
    <name type="scientific">Atta cephalotes</name>
    <name type="common">Leafcutter ant</name>
    <dbReference type="NCBI Taxonomy" id="12957"/>
    <lineage>
        <taxon>Eukaryota</taxon>
        <taxon>Metazoa</taxon>
        <taxon>Ecdysozoa</taxon>
        <taxon>Arthropoda</taxon>
        <taxon>Hexapoda</taxon>
        <taxon>Insecta</taxon>
        <taxon>Pterygota</taxon>
        <taxon>Neoptera</taxon>
        <taxon>Endopterygota</taxon>
        <taxon>Hymenoptera</taxon>
        <taxon>Apocrita</taxon>
        <taxon>Aculeata</taxon>
        <taxon>Formicoidea</taxon>
        <taxon>Formicidae</taxon>
        <taxon>Myrmicinae</taxon>
        <taxon>Atta</taxon>
    </lineage>
</organism>
<dbReference type="InterPro" id="IPR036249">
    <property type="entry name" value="Thioredoxin-like_sf"/>
</dbReference>
<evidence type="ECO:0000256" key="2">
    <source>
        <dbReference type="ARBA" id="ARBA00008046"/>
    </source>
</evidence>
<evidence type="ECO:0000256" key="7">
    <source>
        <dbReference type="ARBA" id="ARBA00035369"/>
    </source>
</evidence>
<keyword evidence="4" id="KW-0496">Mitochondrion</keyword>
<dbReference type="GO" id="GO:0005840">
    <property type="term" value="C:ribosome"/>
    <property type="evidence" value="ECO:0007669"/>
    <property type="project" value="UniProtKB-KW"/>
</dbReference>
<evidence type="ECO:0000256" key="1">
    <source>
        <dbReference type="ARBA" id="ARBA00004173"/>
    </source>
</evidence>
<reference evidence="10" key="1">
    <citation type="journal article" date="2011" name="PLoS Genet.">
        <title>The genome sequence of the leaf-cutter ant Atta cephalotes reveals insights into its obligate symbiotic lifestyle.</title>
        <authorList>
            <person name="Suen G."/>
            <person name="Teiling C."/>
            <person name="Li L."/>
            <person name="Holt C."/>
            <person name="Abouheif E."/>
            <person name="Bornberg-Bauer E."/>
            <person name="Bouffard P."/>
            <person name="Caldera E.J."/>
            <person name="Cash E."/>
            <person name="Cavanaugh A."/>
            <person name="Denas O."/>
            <person name="Elhaik E."/>
            <person name="Fave M.J."/>
            <person name="Gadau J."/>
            <person name="Gibson J.D."/>
            <person name="Graur D."/>
            <person name="Grubbs K.J."/>
            <person name="Hagen D.E."/>
            <person name="Harkins T.T."/>
            <person name="Helmkampf M."/>
            <person name="Hu H."/>
            <person name="Johnson B.R."/>
            <person name="Kim J."/>
            <person name="Marsh S.E."/>
            <person name="Moeller J.A."/>
            <person name="Munoz-Torres M.C."/>
            <person name="Murphy M.C."/>
            <person name="Naughton M.C."/>
            <person name="Nigam S."/>
            <person name="Overson R."/>
            <person name="Rajakumar R."/>
            <person name="Reese J.T."/>
            <person name="Scott J.J."/>
            <person name="Smith C.R."/>
            <person name="Tao S."/>
            <person name="Tsutsui N.D."/>
            <person name="Viljakainen L."/>
            <person name="Wissler L."/>
            <person name="Yandell M.D."/>
            <person name="Zimmer F."/>
            <person name="Taylor J."/>
            <person name="Slater S.C."/>
            <person name="Clifton S.W."/>
            <person name="Warren W.C."/>
            <person name="Elsik C.G."/>
            <person name="Smith C.D."/>
            <person name="Weinstock G.M."/>
            <person name="Gerardo N.M."/>
            <person name="Currie C.R."/>
        </authorList>
    </citation>
    <scope>NUCLEOTIDE SEQUENCE [LARGE SCALE GENOMIC DNA]</scope>
</reference>
<dbReference type="STRING" id="12957.A0A158NCD9"/>
<feature type="domain" description="Ribosomal protein/NADH dehydrogenase" evidence="8">
    <location>
        <begin position="37"/>
        <end position="110"/>
    </location>
</feature>
<dbReference type="GO" id="GO:1990904">
    <property type="term" value="C:ribonucleoprotein complex"/>
    <property type="evidence" value="ECO:0007669"/>
    <property type="project" value="UniProtKB-KW"/>
</dbReference>
<evidence type="ECO:0000313" key="10">
    <source>
        <dbReference type="Proteomes" id="UP000005205"/>
    </source>
</evidence>
<keyword evidence="3" id="KW-0689">Ribosomal protein</keyword>
<dbReference type="SUPFAM" id="SSF52833">
    <property type="entry name" value="Thioredoxin-like"/>
    <property type="match status" value="1"/>
</dbReference>
<sequence length="171" mass="19531">MPFMIGKEPVRRTMKYLMAGKLVLKDKIQIMSINYNTHGNHHRGTRDFVFWHLPQLQYKNPNVQIVTFKNITPSPFIKCYYANGKTILIDVDSKSKDDILDHLLRVVGKPQNVLKEEAIAQEKKTNPANFGVGCDRSCICHIPGQVPCPGIVPLPDHMRGKIIIERLQNKD</sequence>
<dbReference type="AlphaFoldDB" id="A0A158NCD9"/>
<evidence type="ECO:0000313" key="9">
    <source>
        <dbReference type="EnsemblMetazoa" id="XP_012055197.1"/>
    </source>
</evidence>
<dbReference type="InterPro" id="IPR007741">
    <property type="entry name" value="Ribosomal_mL43/mS25/NADH_DH"/>
</dbReference>
<dbReference type="GO" id="GO:0005739">
    <property type="term" value="C:mitochondrion"/>
    <property type="evidence" value="ECO:0007669"/>
    <property type="project" value="UniProtKB-SubCell"/>
</dbReference>
<evidence type="ECO:0000256" key="3">
    <source>
        <dbReference type="ARBA" id="ARBA00022980"/>
    </source>
</evidence>
<dbReference type="PANTHER" id="PTHR13274:SF2">
    <property type="entry name" value="SMALL RIBOSOMAL SUBUNIT PROTEIN MS25"/>
    <property type="match status" value="1"/>
</dbReference>
<evidence type="ECO:0000259" key="8">
    <source>
        <dbReference type="SMART" id="SM00916"/>
    </source>
</evidence>
<dbReference type="Pfam" id="PF05047">
    <property type="entry name" value="L51_S25_CI-B8"/>
    <property type="match status" value="1"/>
</dbReference>
<evidence type="ECO:0000256" key="4">
    <source>
        <dbReference type="ARBA" id="ARBA00023128"/>
    </source>
</evidence>
<dbReference type="FunFam" id="3.40.30.10:FF:000247">
    <property type="entry name" value="28S ribosomal protein S25, mitochondrial"/>
    <property type="match status" value="1"/>
</dbReference>
<evidence type="ECO:0000256" key="6">
    <source>
        <dbReference type="ARBA" id="ARBA00035139"/>
    </source>
</evidence>
<dbReference type="PANTHER" id="PTHR13274">
    <property type="entry name" value="MITOCHONDRIAL RIBOSOMAL PROTEIN S25"/>
    <property type="match status" value="1"/>
</dbReference>
<dbReference type="OMA" id="DHKQISQ"/>
<comment type="subcellular location">
    <subcellularLocation>
        <location evidence="1">Mitochondrion</location>
    </subcellularLocation>
</comment>
<dbReference type="KEGG" id="acep:105618267"/>
<keyword evidence="5" id="KW-0687">Ribonucleoprotein</keyword>
<dbReference type="FunCoup" id="A0A158NCD9">
    <property type="interactions" value="1028"/>
</dbReference>
<name>A0A158NCD9_ATTCE</name>
<evidence type="ECO:0000256" key="5">
    <source>
        <dbReference type="ARBA" id="ARBA00023274"/>
    </source>
</evidence>
<dbReference type="eggNOG" id="KOG4079">
    <property type="taxonomic scope" value="Eukaryota"/>
</dbReference>
<dbReference type="EnsemblMetazoa" id="XM_012199807.1">
    <property type="protein sequence ID" value="XP_012055197.1"/>
    <property type="gene ID" value="LOC105618267"/>
</dbReference>
<protein>
    <recommendedName>
        <fullName evidence="6">Small ribosomal subunit protein mS25</fullName>
    </recommendedName>
    <alternativeName>
        <fullName evidence="7">28S ribosomal protein S25, mitochondrial</fullName>
    </alternativeName>
</protein>
<dbReference type="OrthoDB" id="5919182at2759"/>
<dbReference type="SMART" id="SM00916">
    <property type="entry name" value="L51_S25_CI-B8"/>
    <property type="match status" value="1"/>
</dbReference>
<proteinExistence type="inferred from homology"/>
<dbReference type="GO" id="GO:0003735">
    <property type="term" value="F:structural constituent of ribosome"/>
    <property type="evidence" value="ECO:0007669"/>
    <property type="project" value="InterPro"/>
</dbReference>
<keyword evidence="10" id="KW-1185">Reference proteome</keyword>